<evidence type="ECO:0000256" key="3">
    <source>
        <dbReference type="ARBA" id="ARBA00022692"/>
    </source>
</evidence>
<feature type="compositionally biased region" description="Polar residues" evidence="6">
    <location>
        <begin position="197"/>
        <end position="206"/>
    </location>
</feature>
<dbReference type="PANTHER" id="PTHR16119:SF17">
    <property type="entry name" value="TRANSMEMBRANE PROTEIN 144"/>
    <property type="match status" value="1"/>
</dbReference>
<evidence type="ECO:0000256" key="1">
    <source>
        <dbReference type="ARBA" id="ARBA00004141"/>
    </source>
</evidence>
<dbReference type="GO" id="GO:0016020">
    <property type="term" value="C:membrane"/>
    <property type="evidence" value="ECO:0007669"/>
    <property type="project" value="UniProtKB-SubCell"/>
</dbReference>
<evidence type="ECO:0000313" key="9">
    <source>
        <dbReference type="EMBL" id="CAD9625564.1"/>
    </source>
</evidence>
<keyword evidence="4 7" id="KW-1133">Transmembrane helix</keyword>
<evidence type="ECO:0000256" key="7">
    <source>
        <dbReference type="SAM" id="Phobius"/>
    </source>
</evidence>
<accession>A0A6U3YSB9</accession>
<comment type="similarity">
    <text evidence="2">Belongs to the TMEM144 family.</text>
</comment>
<feature type="region of interest" description="Disordered" evidence="6">
    <location>
        <begin position="185"/>
        <end position="212"/>
    </location>
</feature>
<evidence type="ECO:0000313" key="8">
    <source>
        <dbReference type="EMBL" id="CAD9625563.1"/>
    </source>
</evidence>
<organism evidence="8">
    <name type="scientific">Skeletonema marinoi</name>
    <dbReference type="NCBI Taxonomy" id="267567"/>
    <lineage>
        <taxon>Eukaryota</taxon>
        <taxon>Sar</taxon>
        <taxon>Stramenopiles</taxon>
        <taxon>Ochrophyta</taxon>
        <taxon>Bacillariophyta</taxon>
        <taxon>Coscinodiscophyceae</taxon>
        <taxon>Thalassiosirophycidae</taxon>
        <taxon>Thalassiosirales</taxon>
        <taxon>Skeletonemataceae</taxon>
        <taxon>Skeletonema</taxon>
        <taxon>Skeletonema marinoi-dohrnii complex</taxon>
    </lineage>
</organism>
<feature type="transmembrane region" description="Helical" evidence="7">
    <location>
        <begin position="12"/>
        <end position="30"/>
    </location>
</feature>
<feature type="transmembrane region" description="Helical" evidence="7">
    <location>
        <begin position="68"/>
        <end position="88"/>
    </location>
</feature>
<feature type="transmembrane region" description="Helical" evidence="7">
    <location>
        <begin position="333"/>
        <end position="358"/>
    </location>
</feature>
<evidence type="ECO:0000256" key="4">
    <source>
        <dbReference type="ARBA" id="ARBA00022989"/>
    </source>
</evidence>
<evidence type="ECO:0000256" key="6">
    <source>
        <dbReference type="SAM" id="MobiDB-lite"/>
    </source>
</evidence>
<dbReference type="EMBL" id="HBGZ01028587">
    <property type="protein sequence ID" value="CAD9625563.1"/>
    <property type="molecule type" value="Transcribed_RNA"/>
</dbReference>
<dbReference type="InterPro" id="IPR010651">
    <property type="entry name" value="Sugar_transport"/>
</dbReference>
<feature type="transmembrane region" description="Helical" evidence="7">
    <location>
        <begin position="95"/>
        <end position="118"/>
    </location>
</feature>
<evidence type="ECO:0000256" key="2">
    <source>
        <dbReference type="ARBA" id="ARBA00005731"/>
    </source>
</evidence>
<gene>
    <name evidence="8" type="ORF">SMAR0320_LOCUS20334</name>
    <name evidence="9" type="ORF">SMAR0320_LOCUS20335</name>
</gene>
<feature type="transmembrane region" description="Helical" evidence="7">
    <location>
        <begin position="390"/>
        <end position="409"/>
    </location>
</feature>
<feature type="transmembrane region" description="Helical" evidence="7">
    <location>
        <begin position="42"/>
        <end position="62"/>
    </location>
</feature>
<comment type="subcellular location">
    <subcellularLocation>
        <location evidence="1">Membrane</location>
        <topology evidence="1">Multi-pass membrane protein</topology>
    </subcellularLocation>
</comment>
<proteinExistence type="inferred from homology"/>
<dbReference type="EMBL" id="HBGZ01028588">
    <property type="protein sequence ID" value="CAD9625564.1"/>
    <property type="molecule type" value="Transcribed_RNA"/>
</dbReference>
<keyword evidence="5 7" id="KW-0472">Membrane</keyword>
<sequence>MILDKCTDACGYFAAVAAAICLGSFGVPAKSKVVTRLDADPMVIQTYKSTISFVTCWLVVLSGEPIKFTSWGVVSGIFWVPGGIAGIYAIRNAGLAIAVGTWSSIIVLTSFFWGIGVFEEHVRSELGACGACLTLVVGLVGMSRYSKPPNRIKEVDGEEKDGALYEEITRVPSGNDLDVDISKRTVSRKASRGKSDAANTGNNETKPPSPSRAYLEIEAEPLLQDDSTDEDVEAQEKKQKSISIMGQFTVTKREMGIIAAVFNGLWGGTNLVPLHYASHEGFGGPMYVISFASGSMLVTIALWVIRFLFELYRLDGAVLKAFHALPPLHIRQMWIPGTLSGILWSAGNFMCIISVTFLGQGVGYSFTQASMLISGLWGIFYFHEIGEDMINRWLASAVVALCGILWLSYEHAK</sequence>
<dbReference type="PANTHER" id="PTHR16119">
    <property type="entry name" value="TRANSMEMBRANE PROTEIN 144"/>
    <property type="match status" value="1"/>
</dbReference>
<reference evidence="8" key="1">
    <citation type="submission" date="2021-01" db="EMBL/GenBank/DDBJ databases">
        <authorList>
            <person name="Corre E."/>
            <person name="Pelletier E."/>
            <person name="Niang G."/>
            <person name="Scheremetjew M."/>
            <person name="Finn R."/>
            <person name="Kale V."/>
            <person name="Holt S."/>
            <person name="Cochrane G."/>
            <person name="Meng A."/>
            <person name="Brown T."/>
            <person name="Cohen L."/>
        </authorList>
    </citation>
    <scope>NUCLEOTIDE SEQUENCE</scope>
    <source>
        <strain evidence="8">SM1012Den-03</strain>
    </source>
</reference>
<keyword evidence="3 7" id="KW-0812">Transmembrane</keyword>
<evidence type="ECO:0008006" key="10">
    <source>
        <dbReference type="Google" id="ProtNLM"/>
    </source>
</evidence>
<protein>
    <recommendedName>
        <fullName evidence="10">EamA domain-containing protein</fullName>
    </recommendedName>
</protein>
<evidence type="ECO:0000256" key="5">
    <source>
        <dbReference type="ARBA" id="ARBA00023136"/>
    </source>
</evidence>
<feature type="transmembrane region" description="Helical" evidence="7">
    <location>
        <begin position="288"/>
        <end position="312"/>
    </location>
</feature>
<feature type="transmembrane region" description="Helical" evidence="7">
    <location>
        <begin position="255"/>
        <end position="276"/>
    </location>
</feature>
<dbReference type="Pfam" id="PF07857">
    <property type="entry name" value="TMEM144"/>
    <property type="match status" value="2"/>
</dbReference>
<dbReference type="InterPro" id="IPR012435">
    <property type="entry name" value="TMEM144"/>
</dbReference>
<dbReference type="GO" id="GO:0015144">
    <property type="term" value="F:carbohydrate transmembrane transporter activity"/>
    <property type="evidence" value="ECO:0007669"/>
    <property type="project" value="InterPro"/>
</dbReference>
<dbReference type="AlphaFoldDB" id="A0A6U3YSB9"/>
<name>A0A6U3YSB9_9STRA</name>